<dbReference type="Gene3D" id="1.10.240.10">
    <property type="entry name" value="Tyrosyl-Transfer RNA Synthetase"/>
    <property type="match status" value="1"/>
</dbReference>
<dbReference type="SUPFAM" id="SSF55174">
    <property type="entry name" value="Alpha-L RNA-binding motif"/>
    <property type="match status" value="1"/>
</dbReference>
<dbReference type="InterPro" id="IPR002305">
    <property type="entry name" value="aa-tRNA-synth_Ic"/>
</dbReference>
<dbReference type="PROSITE" id="PS50889">
    <property type="entry name" value="S4"/>
    <property type="match status" value="1"/>
</dbReference>
<dbReference type="CDD" id="cd00165">
    <property type="entry name" value="S4"/>
    <property type="match status" value="1"/>
</dbReference>
<reference evidence="13 14" key="1">
    <citation type="journal article" date="2021" name="PeerJ">
        <title>Analysis of 44 Vibrio anguillarum genomes reveals high genetic diversity.</title>
        <authorList>
            <person name="Hansen M.J."/>
            <person name="Dalsgaard I."/>
        </authorList>
    </citation>
    <scope>NUCLEOTIDE SEQUENCE [LARGE SCALE GENOMIC DNA]</scope>
    <source>
        <strain evidence="13 14">040915-1/1B</strain>
    </source>
</reference>
<comment type="similarity">
    <text evidence="11">Belongs to the class-I aminoacyl-tRNA synthetase family.</text>
</comment>
<evidence type="ECO:0000256" key="11">
    <source>
        <dbReference type="RuleBase" id="RU363036"/>
    </source>
</evidence>
<sequence>DFSVLNRNHGCCLQIGGNDQWGNIVSGIDLTRRQNGEQVFGLTLPLITKSDGTKFGKTEGGAVWLDPEKTSPYMFYQFWLSTEDTDVYNLLRYYTFLTCEEIDQIEWQDKSSNGKPEAQKILAQNMTRFVHGESGLLSAERITQALFTNSLEKLSYSELKQLELDGIPSIESTQQDIVELLVESGLAKSKRIARELIEDNAISVNGEKITPDNSLLGFPLFDQYWLIKRGKKHFGLVKRK</sequence>
<dbReference type="Gene3D" id="3.10.290.10">
    <property type="entry name" value="RNA-binding S4 domain"/>
    <property type="match status" value="1"/>
</dbReference>
<gene>
    <name evidence="13" type="primary">tyrS</name>
    <name evidence="13" type="ORF">EAY46_22425</name>
</gene>
<dbReference type="NCBIfam" id="TIGR00234">
    <property type="entry name" value="tyrS"/>
    <property type="match status" value="1"/>
</dbReference>
<keyword evidence="6 11" id="KW-0648">Protein biosynthesis</keyword>
<comment type="catalytic activity">
    <reaction evidence="8">
        <text>tRNA(Tyr) + L-tyrosine + ATP = L-tyrosyl-tRNA(Tyr) + AMP + diphosphate + H(+)</text>
        <dbReference type="Rhea" id="RHEA:10220"/>
        <dbReference type="Rhea" id="RHEA-COMP:9706"/>
        <dbReference type="Rhea" id="RHEA-COMP:9707"/>
        <dbReference type="ChEBI" id="CHEBI:15378"/>
        <dbReference type="ChEBI" id="CHEBI:30616"/>
        <dbReference type="ChEBI" id="CHEBI:33019"/>
        <dbReference type="ChEBI" id="CHEBI:58315"/>
        <dbReference type="ChEBI" id="CHEBI:78442"/>
        <dbReference type="ChEBI" id="CHEBI:78536"/>
        <dbReference type="ChEBI" id="CHEBI:456215"/>
        <dbReference type="EC" id="6.1.1.1"/>
    </reaction>
</comment>
<dbReference type="InterPro" id="IPR024088">
    <property type="entry name" value="Tyr-tRNA-ligase_bac-type"/>
</dbReference>
<dbReference type="PANTHER" id="PTHR11766">
    <property type="entry name" value="TYROSYL-TRNA SYNTHETASE"/>
    <property type="match status" value="1"/>
</dbReference>
<dbReference type="SUPFAM" id="SSF52374">
    <property type="entry name" value="Nucleotidylyl transferase"/>
    <property type="match status" value="1"/>
</dbReference>
<keyword evidence="4 11" id="KW-0067">ATP-binding</keyword>
<dbReference type="GO" id="GO:0004831">
    <property type="term" value="F:tyrosine-tRNA ligase activity"/>
    <property type="evidence" value="ECO:0007669"/>
    <property type="project" value="UniProtKB-EC"/>
</dbReference>
<dbReference type="PANTHER" id="PTHR11766:SF0">
    <property type="entry name" value="TYROSINE--TRNA LIGASE, MITOCHONDRIAL"/>
    <property type="match status" value="1"/>
</dbReference>
<evidence type="ECO:0000259" key="12">
    <source>
        <dbReference type="Pfam" id="PF22421"/>
    </source>
</evidence>
<dbReference type="InterPro" id="IPR036986">
    <property type="entry name" value="S4_RNA-bd_sf"/>
</dbReference>
<name>A0ABR9ZBD6_VIBAN</name>
<evidence type="ECO:0000256" key="8">
    <source>
        <dbReference type="ARBA" id="ARBA00048248"/>
    </source>
</evidence>
<dbReference type="Pfam" id="PF22421">
    <property type="entry name" value="SYY_C-terminal"/>
    <property type="match status" value="1"/>
</dbReference>
<keyword evidence="7 11" id="KW-0030">Aminoacyl-tRNA synthetase</keyword>
<accession>A0ABR9ZBD6</accession>
<feature type="domain" description="Tyrosine--tRNA ligase SYY-like C-terminal" evidence="12">
    <location>
        <begin position="158"/>
        <end position="237"/>
    </location>
</feature>
<evidence type="ECO:0000256" key="5">
    <source>
        <dbReference type="ARBA" id="ARBA00022884"/>
    </source>
</evidence>
<dbReference type="EC" id="6.1.1.1" evidence="1 9"/>
<dbReference type="Gene3D" id="3.40.50.620">
    <property type="entry name" value="HUPs"/>
    <property type="match status" value="1"/>
</dbReference>
<keyword evidence="3 11" id="KW-0547">Nucleotide-binding</keyword>
<organism evidence="13 14">
    <name type="scientific">Vibrio anguillarum</name>
    <name type="common">Listonella anguillarum</name>
    <dbReference type="NCBI Taxonomy" id="55601"/>
    <lineage>
        <taxon>Bacteria</taxon>
        <taxon>Pseudomonadati</taxon>
        <taxon>Pseudomonadota</taxon>
        <taxon>Gammaproteobacteria</taxon>
        <taxon>Vibrionales</taxon>
        <taxon>Vibrionaceae</taxon>
        <taxon>Vibrio</taxon>
    </lineage>
</organism>
<evidence type="ECO:0000256" key="1">
    <source>
        <dbReference type="ARBA" id="ARBA00013160"/>
    </source>
</evidence>
<protein>
    <recommendedName>
        <fullName evidence="1 9">Tyrosine--tRNA ligase</fullName>
        <ecNumber evidence="1 9">6.1.1.1</ecNumber>
    </recommendedName>
</protein>
<evidence type="ECO:0000256" key="10">
    <source>
        <dbReference type="PROSITE-ProRule" id="PRU00182"/>
    </source>
</evidence>
<keyword evidence="2 11" id="KW-0436">Ligase</keyword>
<comment type="caution">
    <text evidence="13">The sequence shown here is derived from an EMBL/GenBank/DDBJ whole genome shotgun (WGS) entry which is preliminary data.</text>
</comment>
<dbReference type="Proteomes" id="UP000726136">
    <property type="component" value="Unassembled WGS sequence"/>
</dbReference>
<dbReference type="InterPro" id="IPR054608">
    <property type="entry name" value="SYY-like_C"/>
</dbReference>
<dbReference type="InterPro" id="IPR002307">
    <property type="entry name" value="Tyr-tRNA-ligase"/>
</dbReference>
<evidence type="ECO:0000256" key="2">
    <source>
        <dbReference type="ARBA" id="ARBA00022598"/>
    </source>
</evidence>
<evidence type="ECO:0000256" key="4">
    <source>
        <dbReference type="ARBA" id="ARBA00022840"/>
    </source>
</evidence>
<evidence type="ECO:0000256" key="6">
    <source>
        <dbReference type="ARBA" id="ARBA00022917"/>
    </source>
</evidence>
<dbReference type="Pfam" id="PF00579">
    <property type="entry name" value="tRNA-synt_1b"/>
    <property type="match status" value="1"/>
</dbReference>
<dbReference type="EMBL" id="RDPI01000308">
    <property type="protein sequence ID" value="MBF4375752.1"/>
    <property type="molecule type" value="Genomic_DNA"/>
</dbReference>
<evidence type="ECO:0000256" key="9">
    <source>
        <dbReference type="NCBIfam" id="TIGR00234"/>
    </source>
</evidence>
<evidence type="ECO:0000256" key="7">
    <source>
        <dbReference type="ARBA" id="ARBA00023146"/>
    </source>
</evidence>
<keyword evidence="14" id="KW-1185">Reference proteome</keyword>
<evidence type="ECO:0000313" key="14">
    <source>
        <dbReference type="Proteomes" id="UP000726136"/>
    </source>
</evidence>
<proteinExistence type="inferred from homology"/>
<dbReference type="PRINTS" id="PR01040">
    <property type="entry name" value="TRNASYNTHTYR"/>
</dbReference>
<feature type="non-terminal residue" evidence="13">
    <location>
        <position position="1"/>
    </location>
</feature>
<dbReference type="InterPro" id="IPR014729">
    <property type="entry name" value="Rossmann-like_a/b/a_fold"/>
</dbReference>
<dbReference type="RefSeq" id="WP_194664409.1">
    <property type="nucleotide sequence ID" value="NZ_RDPI01000308.1"/>
</dbReference>
<keyword evidence="5 10" id="KW-0694">RNA-binding</keyword>
<evidence type="ECO:0000256" key="3">
    <source>
        <dbReference type="ARBA" id="ARBA00022741"/>
    </source>
</evidence>
<evidence type="ECO:0000313" key="13">
    <source>
        <dbReference type="EMBL" id="MBF4375752.1"/>
    </source>
</evidence>